<evidence type="ECO:0000313" key="2">
    <source>
        <dbReference type="EMBL" id="KAK3612356.1"/>
    </source>
</evidence>
<dbReference type="AlphaFoldDB" id="A0AAE0TLD3"/>
<reference evidence="2" key="3">
    <citation type="submission" date="2023-05" db="EMBL/GenBank/DDBJ databases">
        <authorList>
            <person name="Smith C.H."/>
        </authorList>
    </citation>
    <scope>NUCLEOTIDE SEQUENCE</scope>
    <source>
        <strain evidence="2">CHS0354</strain>
        <tissue evidence="2">Mantle</tissue>
    </source>
</reference>
<feature type="region of interest" description="Disordered" evidence="1">
    <location>
        <begin position="50"/>
        <end position="69"/>
    </location>
</feature>
<reference evidence="2" key="1">
    <citation type="journal article" date="2021" name="Genome Biol. Evol.">
        <title>A High-Quality Reference Genome for a Parasitic Bivalve with Doubly Uniparental Inheritance (Bivalvia: Unionida).</title>
        <authorList>
            <person name="Smith C.H."/>
        </authorList>
    </citation>
    <scope>NUCLEOTIDE SEQUENCE</scope>
    <source>
        <strain evidence="2">CHS0354</strain>
    </source>
</reference>
<organism evidence="2 3">
    <name type="scientific">Potamilus streckersoni</name>
    <dbReference type="NCBI Taxonomy" id="2493646"/>
    <lineage>
        <taxon>Eukaryota</taxon>
        <taxon>Metazoa</taxon>
        <taxon>Spiralia</taxon>
        <taxon>Lophotrochozoa</taxon>
        <taxon>Mollusca</taxon>
        <taxon>Bivalvia</taxon>
        <taxon>Autobranchia</taxon>
        <taxon>Heteroconchia</taxon>
        <taxon>Palaeoheterodonta</taxon>
        <taxon>Unionida</taxon>
        <taxon>Unionoidea</taxon>
        <taxon>Unionidae</taxon>
        <taxon>Ambleminae</taxon>
        <taxon>Lampsilini</taxon>
        <taxon>Potamilus</taxon>
    </lineage>
</organism>
<name>A0AAE0TLD3_9BIVA</name>
<reference evidence="2" key="2">
    <citation type="journal article" date="2021" name="Genome Biol. Evol.">
        <title>Developing a high-quality reference genome for a parasitic bivalve with doubly uniparental inheritance (Bivalvia: Unionida).</title>
        <authorList>
            <person name="Smith C.H."/>
        </authorList>
    </citation>
    <scope>NUCLEOTIDE SEQUENCE</scope>
    <source>
        <strain evidence="2">CHS0354</strain>
        <tissue evidence="2">Mantle</tissue>
    </source>
</reference>
<evidence type="ECO:0000313" key="3">
    <source>
        <dbReference type="Proteomes" id="UP001195483"/>
    </source>
</evidence>
<gene>
    <name evidence="2" type="ORF">CHS0354_011076</name>
</gene>
<evidence type="ECO:0000256" key="1">
    <source>
        <dbReference type="SAM" id="MobiDB-lite"/>
    </source>
</evidence>
<comment type="caution">
    <text evidence="2">The sequence shown here is derived from an EMBL/GenBank/DDBJ whole genome shotgun (WGS) entry which is preliminary data.</text>
</comment>
<accession>A0AAE0TLD3</accession>
<protein>
    <submittedName>
        <fullName evidence="2">Uncharacterized protein</fullName>
    </submittedName>
</protein>
<dbReference type="EMBL" id="JAEAOA010000686">
    <property type="protein sequence ID" value="KAK3612356.1"/>
    <property type="molecule type" value="Genomic_DNA"/>
</dbReference>
<dbReference type="Proteomes" id="UP001195483">
    <property type="component" value="Unassembled WGS sequence"/>
</dbReference>
<keyword evidence="3" id="KW-1185">Reference proteome</keyword>
<proteinExistence type="predicted"/>
<sequence>MKKSGLLLNYKAAKRQITLMGKLLIMLAVLNGFSQFNKHAFFSSLWRGNRSSSNARNLGSGRNTLNAEG</sequence>